<evidence type="ECO:0000256" key="1">
    <source>
        <dbReference type="ARBA" id="ARBA00022491"/>
    </source>
</evidence>
<dbReference type="SUPFAM" id="SSF53822">
    <property type="entry name" value="Periplasmic binding protein-like I"/>
    <property type="match status" value="1"/>
</dbReference>
<feature type="domain" description="HTH lacI-type" evidence="5">
    <location>
        <begin position="8"/>
        <end position="62"/>
    </location>
</feature>
<name>A0A1G8PE63_9RHOB</name>
<keyword evidence="4" id="KW-0804">Transcription</keyword>
<dbReference type="PANTHER" id="PTHR30146">
    <property type="entry name" value="LACI-RELATED TRANSCRIPTIONAL REPRESSOR"/>
    <property type="match status" value="1"/>
</dbReference>
<sequence>MKPLSGRVTSLDVAALAGVSQSAVSRAFTEGSSISEAKRKAILDAALKLNYVPNSIASSLTTRRTNMVAVILGNLDNPFYVQVLKALITRLQARGVQILTFTVKNGSNSDDALMRVLRYQVDGIILTSAQLSTRMTGICHDRGIPIVLFNRYIPGSSASGVRCDNAAGGRLMAEALLGAGARSFALLKGDPNGTTSQDRQRGFTDCLLERGIPPADILELEGQSTYDGGHAATLRAFLDERHPIPDAIFGINDIMAMGAMDALRGEMGVKIPADLMVGGFDNIDEADRWPYRLTTVRQPVDEMTEEALNLLDLDNPGAAIQPGIDIKVPGRIVWRSTIPRPVDL</sequence>
<dbReference type="SMART" id="SM00354">
    <property type="entry name" value="HTH_LACI"/>
    <property type="match status" value="1"/>
</dbReference>
<dbReference type="PROSITE" id="PS50932">
    <property type="entry name" value="HTH_LACI_2"/>
    <property type="match status" value="1"/>
</dbReference>
<dbReference type="OrthoDB" id="8433438at2"/>
<dbReference type="CDD" id="cd06278">
    <property type="entry name" value="PBP1_LacI-like"/>
    <property type="match status" value="1"/>
</dbReference>
<dbReference type="InterPro" id="IPR000843">
    <property type="entry name" value="HTH_LacI"/>
</dbReference>
<dbReference type="RefSeq" id="WP_089848344.1">
    <property type="nucleotide sequence ID" value="NZ_FNEJ01000012.1"/>
</dbReference>
<accession>A0A1G8PE63</accession>
<gene>
    <name evidence="6" type="ORF">SAMN04487993_101286</name>
</gene>
<evidence type="ECO:0000256" key="3">
    <source>
        <dbReference type="ARBA" id="ARBA00023125"/>
    </source>
</evidence>
<reference evidence="6 7" key="1">
    <citation type="submission" date="2016-10" db="EMBL/GenBank/DDBJ databases">
        <authorList>
            <person name="de Groot N.N."/>
        </authorList>
    </citation>
    <scope>NUCLEOTIDE SEQUENCE [LARGE SCALE GENOMIC DNA]</scope>
    <source>
        <strain evidence="6 7">DSM 26424</strain>
    </source>
</reference>
<keyword evidence="3 6" id="KW-0238">DNA-binding</keyword>
<organism evidence="6 7">
    <name type="scientific">Salipiger marinus</name>
    <dbReference type="NCBI Taxonomy" id="555512"/>
    <lineage>
        <taxon>Bacteria</taxon>
        <taxon>Pseudomonadati</taxon>
        <taxon>Pseudomonadota</taxon>
        <taxon>Alphaproteobacteria</taxon>
        <taxon>Rhodobacterales</taxon>
        <taxon>Roseobacteraceae</taxon>
        <taxon>Salipiger</taxon>
    </lineage>
</organism>
<dbReference type="GO" id="GO:0000976">
    <property type="term" value="F:transcription cis-regulatory region binding"/>
    <property type="evidence" value="ECO:0007669"/>
    <property type="project" value="TreeGrafter"/>
</dbReference>
<dbReference type="Gene3D" id="3.40.50.2300">
    <property type="match status" value="2"/>
</dbReference>
<evidence type="ECO:0000259" key="5">
    <source>
        <dbReference type="PROSITE" id="PS50932"/>
    </source>
</evidence>
<keyword evidence="2" id="KW-0805">Transcription regulation</keyword>
<dbReference type="Pfam" id="PF13377">
    <property type="entry name" value="Peripla_BP_3"/>
    <property type="match status" value="1"/>
</dbReference>
<dbReference type="GO" id="GO:0003700">
    <property type="term" value="F:DNA-binding transcription factor activity"/>
    <property type="evidence" value="ECO:0007669"/>
    <property type="project" value="TreeGrafter"/>
</dbReference>
<dbReference type="STRING" id="555512.SAMN04487993_101286"/>
<evidence type="ECO:0000256" key="4">
    <source>
        <dbReference type="ARBA" id="ARBA00023163"/>
    </source>
</evidence>
<proteinExistence type="predicted"/>
<dbReference type="InterPro" id="IPR028082">
    <property type="entry name" value="Peripla_BP_I"/>
</dbReference>
<evidence type="ECO:0000256" key="2">
    <source>
        <dbReference type="ARBA" id="ARBA00023015"/>
    </source>
</evidence>
<keyword evidence="1" id="KW-0678">Repressor</keyword>
<dbReference type="CDD" id="cd01392">
    <property type="entry name" value="HTH_LacI"/>
    <property type="match status" value="1"/>
</dbReference>
<dbReference type="EMBL" id="FNEJ01000012">
    <property type="protein sequence ID" value="SDI90793.1"/>
    <property type="molecule type" value="Genomic_DNA"/>
</dbReference>
<dbReference type="Pfam" id="PF00356">
    <property type="entry name" value="LacI"/>
    <property type="match status" value="1"/>
</dbReference>
<dbReference type="SUPFAM" id="SSF47413">
    <property type="entry name" value="lambda repressor-like DNA-binding domains"/>
    <property type="match status" value="1"/>
</dbReference>
<dbReference type="InterPro" id="IPR046335">
    <property type="entry name" value="LacI/GalR-like_sensor"/>
</dbReference>
<evidence type="ECO:0000313" key="7">
    <source>
        <dbReference type="Proteomes" id="UP000199093"/>
    </source>
</evidence>
<dbReference type="AlphaFoldDB" id="A0A1G8PE63"/>
<dbReference type="Gene3D" id="1.10.260.40">
    <property type="entry name" value="lambda repressor-like DNA-binding domains"/>
    <property type="match status" value="1"/>
</dbReference>
<dbReference type="InterPro" id="IPR010982">
    <property type="entry name" value="Lambda_DNA-bd_dom_sf"/>
</dbReference>
<dbReference type="Proteomes" id="UP000199093">
    <property type="component" value="Unassembled WGS sequence"/>
</dbReference>
<protein>
    <submittedName>
        <fullName evidence="6">DNA-binding transcriptional regulator, LacI/PurR family</fullName>
    </submittedName>
</protein>
<keyword evidence="7" id="KW-1185">Reference proteome</keyword>
<dbReference type="PANTHER" id="PTHR30146:SF95">
    <property type="entry name" value="RIBOSE OPERON REPRESSOR"/>
    <property type="match status" value="1"/>
</dbReference>
<evidence type="ECO:0000313" key="6">
    <source>
        <dbReference type="EMBL" id="SDI90793.1"/>
    </source>
</evidence>